<dbReference type="HAMAP" id="MF_00171">
    <property type="entry name" value="TruA"/>
    <property type="match status" value="1"/>
</dbReference>
<dbReference type="STRING" id="100225.SAMN05421595_0650"/>
<dbReference type="CDD" id="cd02570">
    <property type="entry name" value="PseudoU_synth_EcTruA"/>
    <property type="match status" value="1"/>
</dbReference>
<organism evidence="9 10">
    <name type="scientific">Austwickia chelonae NBRC 105200</name>
    <dbReference type="NCBI Taxonomy" id="1184607"/>
    <lineage>
        <taxon>Bacteria</taxon>
        <taxon>Bacillati</taxon>
        <taxon>Actinomycetota</taxon>
        <taxon>Actinomycetes</taxon>
        <taxon>Micrococcales</taxon>
        <taxon>Dermatophilaceae</taxon>
        <taxon>Austwickia</taxon>
    </lineage>
</organism>
<dbReference type="InterPro" id="IPR020095">
    <property type="entry name" value="PsdUridine_synth_TruA_C"/>
</dbReference>
<dbReference type="SUPFAM" id="SSF55120">
    <property type="entry name" value="Pseudouridine synthase"/>
    <property type="match status" value="1"/>
</dbReference>
<dbReference type="InterPro" id="IPR020094">
    <property type="entry name" value="TruA/RsuA/RluB/E/F_N"/>
</dbReference>
<evidence type="ECO:0000256" key="5">
    <source>
        <dbReference type="PIRSR" id="PIRSR001430-1"/>
    </source>
</evidence>
<dbReference type="InterPro" id="IPR020097">
    <property type="entry name" value="PsdUridine_synth_TruA_a/b_dom"/>
</dbReference>
<dbReference type="EMBL" id="BAGZ01000008">
    <property type="protein sequence ID" value="GAB78129.1"/>
    <property type="molecule type" value="Genomic_DNA"/>
</dbReference>
<evidence type="ECO:0000313" key="9">
    <source>
        <dbReference type="EMBL" id="GAB78129.1"/>
    </source>
</evidence>
<keyword evidence="3 4" id="KW-0413">Isomerase</keyword>
<dbReference type="RefSeq" id="WP_006502883.1">
    <property type="nucleotide sequence ID" value="NZ_BAGZ01000008.1"/>
</dbReference>
<dbReference type="GO" id="GO:0003723">
    <property type="term" value="F:RNA binding"/>
    <property type="evidence" value="ECO:0007669"/>
    <property type="project" value="InterPro"/>
</dbReference>
<dbReference type="GO" id="GO:0031119">
    <property type="term" value="P:tRNA pseudouridine synthesis"/>
    <property type="evidence" value="ECO:0007669"/>
    <property type="project" value="UniProtKB-UniRule"/>
</dbReference>
<sequence length="298" mass="32657">MEEAMEAEGSPERAHISTVRLRLDFSYDGTGFSGWAAQPGLRTVQSELTRALQTILRTDISKLTIAGRTDAGVHARGAVAHVDVPSEAYERLPGRSDRMPAEAAATRLAGVLPPDIVIDHVKVAPPGFDARFSAVQRRYSYRIADPSGRRDPLRRHDTVFHRRSLDLVRLNSEARSLEGLADFAAFCKKREGATTIRHLKHYSWARGKDGVLEATVIADAFCHSMVRSLVGVVIPVAEGRREVGWAQTVLQSGTRHSEVTVMPPHGLVLEEVLYPEDAELAARAEAARSLRTLSDGPV</sequence>
<dbReference type="PIRSF" id="PIRSF001430">
    <property type="entry name" value="tRNA_psdUrid_synth"/>
    <property type="match status" value="1"/>
</dbReference>
<name>K6VN38_9MICO</name>
<gene>
    <name evidence="4 9" type="primary">truA</name>
    <name evidence="9" type="ORF">AUCHE_08_03730</name>
</gene>
<keyword evidence="2 4" id="KW-0819">tRNA processing</keyword>
<dbReference type="Proteomes" id="UP000008495">
    <property type="component" value="Unassembled WGS sequence"/>
</dbReference>
<dbReference type="EC" id="5.4.99.12" evidence="4"/>
<comment type="function">
    <text evidence="4">Formation of pseudouridine at positions 38, 39 and 40 in the anticodon stem and loop of transfer RNAs.</text>
</comment>
<dbReference type="PANTHER" id="PTHR11142:SF0">
    <property type="entry name" value="TRNA PSEUDOURIDINE SYNTHASE-LIKE 1"/>
    <property type="match status" value="1"/>
</dbReference>
<dbReference type="Gene3D" id="3.30.70.660">
    <property type="entry name" value="Pseudouridine synthase I, catalytic domain, C-terminal subdomain"/>
    <property type="match status" value="1"/>
</dbReference>
<comment type="caution">
    <text evidence="4">Lacks conserved residue(s) required for the propagation of feature annotation.</text>
</comment>
<dbReference type="eggNOG" id="COG0101">
    <property type="taxonomic scope" value="Bacteria"/>
</dbReference>
<dbReference type="Gene3D" id="3.30.70.580">
    <property type="entry name" value="Pseudouridine synthase I, catalytic domain, N-terminal subdomain"/>
    <property type="match status" value="1"/>
</dbReference>
<dbReference type="InterPro" id="IPR001406">
    <property type="entry name" value="PsdUridine_synth_TruA"/>
</dbReference>
<dbReference type="InterPro" id="IPR020103">
    <property type="entry name" value="PsdUridine_synth_cat_dom_sf"/>
</dbReference>
<dbReference type="Pfam" id="PF01416">
    <property type="entry name" value="PseudoU_synth_1"/>
    <property type="match status" value="1"/>
</dbReference>
<protein>
    <recommendedName>
        <fullName evidence="4">tRNA pseudouridine synthase A</fullName>
        <ecNumber evidence="4">5.4.99.12</ecNumber>
    </recommendedName>
    <alternativeName>
        <fullName evidence="4">tRNA pseudouridine(38-40) synthase</fullName>
    </alternativeName>
    <alternativeName>
        <fullName evidence="4">tRNA pseudouridylate synthase I</fullName>
    </alternativeName>
    <alternativeName>
        <fullName evidence="4">tRNA-uridine isomerase I</fullName>
    </alternativeName>
</protein>
<feature type="binding site" evidence="4 6">
    <location>
        <position position="139"/>
    </location>
    <ligand>
        <name>substrate</name>
    </ligand>
</feature>
<evidence type="ECO:0000256" key="1">
    <source>
        <dbReference type="ARBA" id="ARBA00009375"/>
    </source>
</evidence>
<proteinExistence type="inferred from homology"/>
<evidence type="ECO:0000256" key="4">
    <source>
        <dbReference type="HAMAP-Rule" id="MF_00171"/>
    </source>
</evidence>
<comment type="similarity">
    <text evidence="1 4 7">Belongs to the tRNA pseudouridine synthase TruA family.</text>
</comment>
<evidence type="ECO:0000256" key="7">
    <source>
        <dbReference type="RuleBase" id="RU003792"/>
    </source>
</evidence>
<evidence type="ECO:0000256" key="3">
    <source>
        <dbReference type="ARBA" id="ARBA00023235"/>
    </source>
</evidence>
<comment type="subunit">
    <text evidence="4">Homodimer.</text>
</comment>
<dbReference type="AlphaFoldDB" id="K6VN38"/>
<feature type="domain" description="Pseudouridine synthase I TruA alpha/beta" evidence="8">
    <location>
        <begin position="174"/>
        <end position="275"/>
    </location>
</feature>
<reference evidence="9 10" key="1">
    <citation type="submission" date="2012-08" db="EMBL/GenBank/DDBJ databases">
        <title>Whole genome shotgun sequence of Austwickia chelonae NBRC 105200.</title>
        <authorList>
            <person name="Yoshida I."/>
            <person name="Hosoyama A."/>
            <person name="Tsuchikane K."/>
            <person name="Katsumata H."/>
            <person name="Ando Y."/>
            <person name="Ohji S."/>
            <person name="Hamada M."/>
            <person name="Tamura T."/>
            <person name="Yamazoe A."/>
            <person name="Yamazaki S."/>
            <person name="Fujita N."/>
        </authorList>
    </citation>
    <scope>NUCLEOTIDE SEQUENCE [LARGE SCALE GENOMIC DNA]</scope>
    <source>
        <strain evidence="9 10">NBRC 105200</strain>
    </source>
</reference>
<accession>K6VN38</accession>
<evidence type="ECO:0000256" key="2">
    <source>
        <dbReference type="ARBA" id="ARBA00022694"/>
    </source>
</evidence>
<evidence type="ECO:0000256" key="6">
    <source>
        <dbReference type="PIRSR" id="PIRSR001430-2"/>
    </source>
</evidence>
<feature type="active site" description="Nucleophile" evidence="4 5">
    <location>
        <position position="70"/>
    </location>
</feature>
<dbReference type="NCBIfam" id="TIGR00071">
    <property type="entry name" value="hisT_truA"/>
    <property type="match status" value="1"/>
</dbReference>
<dbReference type="GO" id="GO:0160147">
    <property type="term" value="F:tRNA pseudouridine(38-40) synthase activity"/>
    <property type="evidence" value="ECO:0007669"/>
    <property type="project" value="UniProtKB-EC"/>
</dbReference>
<evidence type="ECO:0000259" key="8">
    <source>
        <dbReference type="Pfam" id="PF01416"/>
    </source>
</evidence>
<comment type="catalytic activity">
    <reaction evidence="4 7">
        <text>uridine(38/39/40) in tRNA = pseudouridine(38/39/40) in tRNA</text>
        <dbReference type="Rhea" id="RHEA:22376"/>
        <dbReference type="Rhea" id="RHEA-COMP:10085"/>
        <dbReference type="Rhea" id="RHEA-COMP:10087"/>
        <dbReference type="ChEBI" id="CHEBI:65314"/>
        <dbReference type="ChEBI" id="CHEBI:65315"/>
        <dbReference type="EC" id="5.4.99.12"/>
    </reaction>
</comment>
<comment type="caution">
    <text evidence="9">The sequence shown here is derived from an EMBL/GenBank/DDBJ whole genome shotgun (WGS) entry which is preliminary data.</text>
</comment>
<evidence type="ECO:0000313" key="10">
    <source>
        <dbReference type="Proteomes" id="UP000008495"/>
    </source>
</evidence>
<dbReference type="PANTHER" id="PTHR11142">
    <property type="entry name" value="PSEUDOURIDYLATE SYNTHASE"/>
    <property type="match status" value="1"/>
</dbReference>
<keyword evidence="10" id="KW-1185">Reference proteome</keyword>